<dbReference type="OrthoDB" id="9784339at2"/>
<dbReference type="GO" id="GO:0004725">
    <property type="term" value="F:protein tyrosine phosphatase activity"/>
    <property type="evidence" value="ECO:0007669"/>
    <property type="project" value="UniProtKB-EC"/>
</dbReference>
<dbReference type="Gene3D" id="3.40.50.2300">
    <property type="match status" value="1"/>
</dbReference>
<dbReference type="Proteomes" id="UP000316988">
    <property type="component" value="Unassembled WGS sequence"/>
</dbReference>
<dbReference type="InterPro" id="IPR036196">
    <property type="entry name" value="Ptyr_pPase_sf"/>
</dbReference>
<proteinExistence type="predicted"/>
<accession>A0A554SCY7</accession>
<evidence type="ECO:0000259" key="2">
    <source>
        <dbReference type="Pfam" id="PF01451"/>
    </source>
</evidence>
<dbReference type="AlphaFoldDB" id="A0A554SCY7"/>
<dbReference type="PANTHER" id="PTHR11717:SF7">
    <property type="entry name" value="LOW MOLECULAR WEIGHT PHOSPHOTYROSINE PROTEIN PHOSPHATASE"/>
    <property type="match status" value="1"/>
</dbReference>
<evidence type="ECO:0000256" key="1">
    <source>
        <dbReference type="ARBA" id="ARBA00013064"/>
    </source>
</evidence>
<name>A0A554SCY7_9ACTN</name>
<dbReference type="SUPFAM" id="SSF52788">
    <property type="entry name" value="Phosphotyrosine protein phosphatases I"/>
    <property type="match status" value="1"/>
</dbReference>
<keyword evidence="4" id="KW-1185">Reference proteome</keyword>
<evidence type="ECO:0000313" key="4">
    <source>
        <dbReference type="Proteomes" id="UP000316988"/>
    </source>
</evidence>
<dbReference type="InterPro" id="IPR023485">
    <property type="entry name" value="Ptyr_pPase"/>
</dbReference>
<reference evidence="3 4" key="1">
    <citation type="submission" date="2019-07" db="EMBL/GenBank/DDBJ databases">
        <authorList>
            <person name="Zhao L.H."/>
        </authorList>
    </citation>
    <scope>NUCLEOTIDE SEQUENCE [LARGE SCALE GENOMIC DNA]</scope>
    <source>
        <strain evidence="3 4">Co35</strain>
    </source>
</reference>
<organism evidence="3 4">
    <name type="scientific">Aeromicrobium piscarium</name>
    <dbReference type="NCBI Taxonomy" id="2590901"/>
    <lineage>
        <taxon>Bacteria</taxon>
        <taxon>Bacillati</taxon>
        <taxon>Actinomycetota</taxon>
        <taxon>Actinomycetes</taxon>
        <taxon>Propionibacteriales</taxon>
        <taxon>Nocardioidaceae</taxon>
        <taxon>Aeromicrobium</taxon>
    </lineage>
</organism>
<evidence type="ECO:0000313" key="3">
    <source>
        <dbReference type="EMBL" id="TSD64196.1"/>
    </source>
</evidence>
<dbReference type="EMBL" id="VLNT01000004">
    <property type="protein sequence ID" value="TSD64196.1"/>
    <property type="molecule type" value="Genomic_DNA"/>
</dbReference>
<sequence length="100" mass="10401">MGTQPTLRVVFVCTGNTCRSTMSAHAFDAQPAAAGLADHLAAFARGTDAATDGTRADQRAREALGSIGLDDGGHRARQLRATDMPEQACSSPWSGTIPQT</sequence>
<dbReference type="EC" id="3.1.3.48" evidence="1"/>
<dbReference type="InterPro" id="IPR050438">
    <property type="entry name" value="LMW_PTPase"/>
</dbReference>
<comment type="caution">
    <text evidence="3">The sequence shown here is derived from an EMBL/GenBank/DDBJ whole genome shotgun (WGS) entry which is preliminary data.</text>
</comment>
<feature type="domain" description="Phosphotyrosine protein phosphatase I" evidence="2">
    <location>
        <begin position="9"/>
        <end position="84"/>
    </location>
</feature>
<dbReference type="PANTHER" id="PTHR11717">
    <property type="entry name" value="LOW MOLECULAR WEIGHT PROTEIN TYROSINE PHOSPHATASE"/>
    <property type="match status" value="1"/>
</dbReference>
<gene>
    <name evidence="3" type="ORF">FNM00_06490</name>
</gene>
<protein>
    <recommendedName>
        <fullName evidence="1">protein-tyrosine-phosphatase</fullName>
        <ecNumber evidence="1">3.1.3.48</ecNumber>
    </recommendedName>
</protein>
<dbReference type="RefSeq" id="WP_143912616.1">
    <property type="nucleotide sequence ID" value="NZ_VLNT01000004.1"/>
</dbReference>
<dbReference type="Pfam" id="PF01451">
    <property type="entry name" value="LMWPc"/>
    <property type="match status" value="1"/>
</dbReference>